<dbReference type="Pfam" id="PF13091">
    <property type="entry name" value="PLDc_2"/>
    <property type="match status" value="1"/>
</dbReference>
<evidence type="ECO:0000313" key="3">
    <source>
        <dbReference type="Proteomes" id="UP000289734"/>
    </source>
</evidence>
<dbReference type="RefSeq" id="WP_246011780.1">
    <property type="nucleotide sequence ID" value="NZ_SBKQ01000038.1"/>
</dbReference>
<comment type="caution">
    <text evidence="2">The sequence shown here is derived from an EMBL/GenBank/DDBJ whole genome shotgun (WGS) entry which is preliminary data.</text>
</comment>
<dbReference type="InterPro" id="IPR025202">
    <property type="entry name" value="PLD-like_dom"/>
</dbReference>
<dbReference type="InterPro" id="IPR001736">
    <property type="entry name" value="PLipase_D/transphosphatidylase"/>
</dbReference>
<dbReference type="PROSITE" id="PS50035">
    <property type="entry name" value="PLD"/>
    <property type="match status" value="1"/>
</dbReference>
<evidence type="ECO:0000313" key="2">
    <source>
        <dbReference type="EMBL" id="RXR26512.1"/>
    </source>
</evidence>
<gene>
    <name evidence="2" type="ORF">EQG68_14895</name>
</gene>
<feature type="non-terminal residue" evidence="2">
    <location>
        <position position="153"/>
    </location>
</feature>
<dbReference type="EMBL" id="SBKQ01000038">
    <property type="protein sequence ID" value="RXR26512.1"/>
    <property type="molecule type" value="Genomic_DNA"/>
</dbReference>
<dbReference type="SUPFAM" id="SSF56024">
    <property type="entry name" value="Phospholipase D/nuclease"/>
    <property type="match status" value="1"/>
</dbReference>
<feature type="non-terminal residue" evidence="2">
    <location>
        <position position="1"/>
    </location>
</feature>
<dbReference type="SMART" id="SM00155">
    <property type="entry name" value="PLDc"/>
    <property type="match status" value="1"/>
</dbReference>
<sequence>IDLQYYIVHDGLSTRALVHELLRAADRGVRVRILLDDTTSDGLDTIMGTLDAHPNIQIRVFNPLHLGRSTGVTRAMGRLFNLSRQHRRMHNKLFLVDNSMAIVGGRNLGDEYFDAEPNLNFTDIDLLGIGPVAEQLGHSFDQYWNSALSRPIT</sequence>
<dbReference type="GO" id="GO:0030572">
    <property type="term" value="F:phosphatidyltransferase activity"/>
    <property type="evidence" value="ECO:0007669"/>
    <property type="project" value="UniProtKB-ARBA"/>
</dbReference>
<accession>A0A4Q1KDU0</accession>
<organism evidence="2 3">
    <name type="scientific">Flavobacterium piscinae</name>
    <dbReference type="NCBI Taxonomy" id="2506424"/>
    <lineage>
        <taxon>Bacteria</taxon>
        <taxon>Pseudomonadati</taxon>
        <taxon>Bacteroidota</taxon>
        <taxon>Flavobacteriia</taxon>
        <taxon>Flavobacteriales</taxon>
        <taxon>Flavobacteriaceae</taxon>
        <taxon>Flavobacterium</taxon>
    </lineage>
</organism>
<dbReference type="CDD" id="cd09111">
    <property type="entry name" value="PLDc_ymdC_like_1"/>
    <property type="match status" value="1"/>
</dbReference>
<dbReference type="PANTHER" id="PTHR21248">
    <property type="entry name" value="CARDIOLIPIN SYNTHASE"/>
    <property type="match status" value="1"/>
</dbReference>
<dbReference type="Proteomes" id="UP000289734">
    <property type="component" value="Unassembled WGS sequence"/>
</dbReference>
<feature type="domain" description="PLD phosphodiesterase" evidence="1">
    <location>
        <begin position="85"/>
        <end position="112"/>
    </location>
</feature>
<name>A0A4Q1KDU0_9FLAO</name>
<dbReference type="AlphaFoldDB" id="A0A4Q1KDU0"/>
<protein>
    <submittedName>
        <fullName evidence="2">Phospholipase D family protein</fullName>
    </submittedName>
</protein>
<dbReference type="PANTHER" id="PTHR21248:SF12">
    <property type="entry name" value="CARDIOLIPIN SYNTHASE C"/>
    <property type="match status" value="1"/>
</dbReference>
<dbReference type="GO" id="GO:0032049">
    <property type="term" value="P:cardiolipin biosynthetic process"/>
    <property type="evidence" value="ECO:0007669"/>
    <property type="project" value="UniProtKB-ARBA"/>
</dbReference>
<dbReference type="Gene3D" id="3.30.870.10">
    <property type="entry name" value="Endonuclease Chain A"/>
    <property type="match status" value="1"/>
</dbReference>
<proteinExistence type="predicted"/>
<reference evidence="3" key="1">
    <citation type="submission" date="2019-01" db="EMBL/GenBank/DDBJ databases">
        <title>Cytophagaceae bacterium strain CAR-16.</title>
        <authorList>
            <person name="Chen W.-M."/>
        </authorList>
    </citation>
    <scope>NUCLEOTIDE SEQUENCE [LARGE SCALE GENOMIC DNA]</scope>
    <source>
        <strain evidence="3">ICH-30</strain>
    </source>
</reference>
<keyword evidence="3" id="KW-1185">Reference proteome</keyword>
<evidence type="ECO:0000259" key="1">
    <source>
        <dbReference type="PROSITE" id="PS50035"/>
    </source>
</evidence>